<sequence length="185" mass="22113">MDSMQRDRVKNSFRAYCLKRLQKAGNAANRYKKDKLVLERLYQYIIKNDAQKILLYLPLKTEVNLYPLIKRLRKEKRALYVPFMEGKSFRVVKYRLPLEKKRFGIKESKDSKQYRIRKLDMAIVPIVGMDITHRRVGFGKGMYDRFFEKEIENINKTVFVARELCYSGEIVTDHYDIKADMIIMP</sequence>
<evidence type="ECO:0000256" key="2">
    <source>
        <dbReference type="ARBA" id="ARBA00022741"/>
    </source>
</evidence>
<proteinExistence type="inferred from homology"/>
<dbReference type="Gene3D" id="3.40.50.10420">
    <property type="entry name" value="NagB/RpiA/CoA transferase-like"/>
    <property type="match status" value="1"/>
</dbReference>
<dbReference type="GO" id="GO:0035999">
    <property type="term" value="P:tetrahydrofolate interconversion"/>
    <property type="evidence" value="ECO:0007669"/>
    <property type="project" value="TreeGrafter"/>
</dbReference>
<name>A0A1W1BVW5_9ZZZZ</name>
<comment type="similarity">
    <text evidence="1">Belongs to the 5-formyltetrahydrofolate cyclo-ligase family.</text>
</comment>
<dbReference type="EC" id="6.3.3.2" evidence="4"/>
<dbReference type="InterPro" id="IPR037171">
    <property type="entry name" value="NagB/RpiA_transferase-like"/>
</dbReference>
<dbReference type="NCBIfam" id="TIGR02727">
    <property type="entry name" value="MTHFS_bact"/>
    <property type="match status" value="1"/>
</dbReference>
<dbReference type="InterPro" id="IPR002698">
    <property type="entry name" value="FTHF_cligase"/>
</dbReference>
<evidence type="ECO:0000256" key="1">
    <source>
        <dbReference type="ARBA" id="ARBA00010638"/>
    </source>
</evidence>
<evidence type="ECO:0000256" key="3">
    <source>
        <dbReference type="ARBA" id="ARBA00022840"/>
    </source>
</evidence>
<reference evidence="4" key="1">
    <citation type="submission" date="2016-10" db="EMBL/GenBank/DDBJ databases">
        <authorList>
            <person name="de Groot N.N."/>
        </authorList>
    </citation>
    <scope>NUCLEOTIDE SEQUENCE</scope>
</reference>
<dbReference type="SUPFAM" id="SSF100950">
    <property type="entry name" value="NagB/RpiA/CoA transferase-like"/>
    <property type="match status" value="1"/>
</dbReference>
<dbReference type="EMBL" id="FPHD01000046">
    <property type="protein sequence ID" value="SFV57624.1"/>
    <property type="molecule type" value="Genomic_DNA"/>
</dbReference>
<dbReference type="PANTHER" id="PTHR23407:SF1">
    <property type="entry name" value="5-FORMYLTETRAHYDROFOLATE CYCLO-LIGASE"/>
    <property type="match status" value="1"/>
</dbReference>
<keyword evidence="4" id="KW-0436">Ligase</keyword>
<organism evidence="4">
    <name type="scientific">hydrothermal vent metagenome</name>
    <dbReference type="NCBI Taxonomy" id="652676"/>
    <lineage>
        <taxon>unclassified sequences</taxon>
        <taxon>metagenomes</taxon>
        <taxon>ecological metagenomes</taxon>
    </lineage>
</organism>
<keyword evidence="3" id="KW-0067">ATP-binding</keyword>
<dbReference type="InterPro" id="IPR024185">
    <property type="entry name" value="FTHF_cligase-like_sf"/>
</dbReference>
<dbReference type="GO" id="GO:0030272">
    <property type="term" value="F:5-formyltetrahydrofolate cyclo-ligase activity"/>
    <property type="evidence" value="ECO:0007669"/>
    <property type="project" value="UniProtKB-EC"/>
</dbReference>
<gene>
    <name evidence="4" type="ORF">MNB_SV-8-978</name>
</gene>
<dbReference type="GO" id="GO:0009396">
    <property type="term" value="P:folic acid-containing compound biosynthetic process"/>
    <property type="evidence" value="ECO:0007669"/>
    <property type="project" value="TreeGrafter"/>
</dbReference>
<dbReference type="GO" id="GO:0005524">
    <property type="term" value="F:ATP binding"/>
    <property type="evidence" value="ECO:0007669"/>
    <property type="project" value="UniProtKB-KW"/>
</dbReference>
<dbReference type="PIRSF" id="PIRSF006806">
    <property type="entry name" value="FTHF_cligase"/>
    <property type="match status" value="1"/>
</dbReference>
<protein>
    <submittedName>
        <fullName evidence="4">5-formyltetrahydrofolate cyclo-ligase</fullName>
        <ecNumber evidence="4">6.3.3.2</ecNumber>
    </submittedName>
</protein>
<evidence type="ECO:0000313" key="4">
    <source>
        <dbReference type="EMBL" id="SFV57624.1"/>
    </source>
</evidence>
<dbReference type="AlphaFoldDB" id="A0A1W1BVW5"/>
<dbReference type="Pfam" id="PF01812">
    <property type="entry name" value="5-FTHF_cyc-lig"/>
    <property type="match status" value="1"/>
</dbReference>
<keyword evidence="2" id="KW-0547">Nucleotide-binding</keyword>
<dbReference type="PANTHER" id="PTHR23407">
    <property type="entry name" value="ATPASE INHIBITOR/5-FORMYLTETRAHYDROFOLATE CYCLO-LIGASE"/>
    <property type="match status" value="1"/>
</dbReference>
<accession>A0A1W1BVW5</accession>